<dbReference type="Gene3D" id="1.10.10.10">
    <property type="entry name" value="Winged helix-like DNA-binding domain superfamily/Winged helix DNA-binding domain"/>
    <property type="match status" value="1"/>
</dbReference>
<dbReference type="SUPFAM" id="SSF46894">
    <property type="entry name" value="C-terminal effector domain of the bipartite response regulators"/>
    <property type="match status" value="1"/>
</dbReference>
<dbReference type="InterPro" id="IPR039420">
    <property type="entry name" value="WalR-like"/>
</dbReference>
<dbReference type="InterPro" id="IPR001789">
    <property type="entry name" value="Sig_transdc_resp-reg_receiver"/>
</dbReference>
<keyword evidence="2" id="KW-0902">Two-component regulatory system</keyword>
<dbReference type="PANTHER" id="PTHR48111">
    <property type="entry name" value="REGULATOR OF RPOS"/>
    <property type="match status" value="1"/>
</dbReference>
<dbReference type="AlphaFoldDB" id="A0A7W7FTV9"/>
<keyword evidence="3" id="KW-0805">Transcription regulation</keyword>
<dbReference type="SMART" id="SM00448">
    <property type="entry name" value="REC"/>
    <property type="match status" value="1"/>
</dbReference>
<feature type="modified residue" description="4-aspartylphosphate" evidence="6">
    <location>
        <position position="53"/>
    </location>
</feature>
<evidence type="ECO:0000256" key="3">
    <source>
        <dbReference type="ARBA" id="ARBA00023015"/>
    </source>
</evidence>
<evidence type="ECO:0000256" key="1">
    <source>
        <dbReference type="ARBA" id="ARBA00022553"/>
    </source>
</evidence>
<keyword evidence="11" id="KW-1185">Reference proteome</keyword>
<dbReference type="GO" id="GO:0005829">
    <property type="term" value="C:cytosol"/>
    <property type="evidence" value="ECO:0007669"/>
    <property type="project" value="TreeGrafter"/>
</dbReference>
<evidence type="ECO:0000256" key="4">
    <source>
        <dbReference type="ARBA" id="ARBA00023125"/>
    </source>
</evidence>
<dbReference type="InterPro" id="IPR001867">
    <property type="entry name" value="OmpR/PhoB-type_DNA-bd"/>
</dbReference>
<evidence type="ECO:0000259" key="8">
    <source>
        <dbReference type="PROSITE" id="PS50110"/>
    </source>
</evidence>
<dbReference type="Pfam" id="PF00486">
    <property type="entry name" value="Trans_reg_C"/>
    <property type="match status" value="1"/>
</dbReference>
<organism evidence="10 11">
    <name type="scientific">Crossiella cryophila</name>
    <dbReference type="NCBI Taxonomy" id="43355"/>
    <lineage>
        <taxon>Bacteria</taxon>
        <taxon>Bacillati</taxon>
        <taxon>Actinomycetota</taxon>
        <taxon>Actinomycetes</taxon>
        <taxon>Pseudonocardiales</taxon>
        <taxon>Pseudonocardiaceae</taxon>
        <taxon>Crossiella</taxon>
    </lineage>
</organism>
<dbReference type="FunFam" id="3.40.50.2300:FF:000001">
    <property type="entry name" value="DNA-binding response regulator PhoB"/>
    <property type="match status" value="1"/>
</dbReference>
<evidence type="ECO:0000256" key="7">
    <source>
        <dbReference type="PROSITE-ProRule" id="PRU01091"/>
    </source>
</evidence>
<evidence type="ECO:0000256" key="5">
    <source>
        <dbReference type="ARBA" id="ARBA00023163"/>
    </source>
</evidence>
<dbReference type="InterPro" id="IPR036388">
    <property type="entry name" value="WH-like_DNA-bd_sf"/>
</dbReference>
<dbReference type="SUPFAM" id="SSF52172">
    <property type="entry name" value="CheY-like"/>
    <property type="match status" value="1"/>
</dbReference>
<dbReference type="Gene3D" id="3.40.50.2300">
    <property type="match status" value="1"/>
</dbReference>
<dbReference type="EMBL" id="JACHMH010000001">
    <property type="protein sequence ID" value="MBB4678591.1"/>
    <property type="molecule type" value="Genomic_DNA"/>
</dbReference>
<comment type="caution">
    <text evidence="10">The sequence shown here is derived from an EMBL/GenBank/DDBJ whole genome shotgun (WGS) entry which is preliminary data.</text>
</comment>
<sequence length="231" mass="25901">MCADILVAEDNSRQAELIRRYLEHDGHTVSVVFDGEAALARTRQLKPDMIVLDVMMPGLSGLEVCARLRAESDVAIVLLTARSMEPDVLTGFDLGADDYITKPFRPRQLVARVRSILRRTSPRPAEATDSPLLSVGEITVDRVAHEVCVRGQRVDLTPAEFQLLGIFAAAPNRVFTRKQLIEDAFGTEFMTERAVDVRIMKLRKKIEIDPRRPRLLVTVYGIGYKLADDKD</sequence>
<dbReference type="InterPro" id="IPR011006">
    <property type="entry name" value="CheY-like_superfamily"/>
</dbReference>
<evidence type="ECO:0000259" key="9">
    <source>
        <dbReference type="PROSITE" id="PS51755"/>
    </source>
</evidence>
<dbReference type="RefSeq" id="WP_185004442.1">
    <property type="nucleotide sequence ID" value="NZ_BAAAUI010000090.1"/>
</dbReference>
<keyword evidence="1 6" id="KW-0597">Phosphoprotein</keyword>
<keyword evidence="4 7" id="KW-0238">DNA-binding</keyword>
<dbReference type="Proteomes" id="UP000533598">
    <property type="component" value="Unassembled WGS sequence"/>
</dbReference>
<dbReference type="GO" id="GO:0000976">
    <property type="term" value="F:transcription cis-regulatory region binding"/>
    <property type="evidence" value="ECO:0007669"/>
    <property type="project" value="TreeGrafter"/>
</dbReference>
<evidence type="ECO:0000256" key="6">
    <source>
        <dbReference type="PROSITE-ProRule" id="PRU00169"/>
    </source>
</evidence>
<dbReference type="PROSITE" id="PS50110">
    <property type="entry name" value="RESPONSE_REGULATORY"/>
    <property type="match status" value="1"/>
</dbReference>
<dbReference type="PANTHER" id="PTHR48111:SF1">
    <property type="entry name" value="TWO-COMPONENT RESPONSE REGULATOR ORR33"/>
    <property type="match status" value="1"/>
</dbReference>
<feature type="domain" description="OmpR/PhoB-type" evidence="9">
    <location>
        <begin position="130"/>
        <end position="228"/>
    </location>
</feature>
<keyword evidence="5" id="KW-0804">Transcription</keyword>
<dbReference type="CDD" id="cd17574">
    <property type="entry name" value="REC_OmpR"/>
    <property type="match status" value="1"/>
</dbReference>
<protein>
    <submittedName>
        <fullName evidence="10">DNA-binding response OmpR family regulator</fullName>
    </submittedName>
</protein>
<dbReference type="GO" id="GO:0032993">
    <property type="term" value="C:protein-DNA complex"/>
    <property type="evidence" value="ECO:0007669"/>
    <property type="project" value="TreeGrafter"/>
</dbReference>
<evidence type="ECO:0000256" key="2">
    <source>
        <dbReference type="ARBA" id="ARBA00023012"/>
    </source>
</evidence>
<evidence type="ECO:0000313" key="10">
    <source>
        <dbReference type="EMBL" id="MBB4678591.1"/>
    </source>
</evidence>
<gene>
    <name evidence="10" type="ORF">HNR67_004709</name>
</gene>
<dbReference type="Gene3D" id="6.10.250.690">
    <property type="match status" value="1"/>
</dbReference>
<feature type="DNA-binding region" description="OmpR/PhoB-type" evidence="7">
    <location>
        <begin position="130"/>
        <end position="228"/>
    </location>
</feature>
<name>A0A7W7FTV9_9PSEU</name>
<dbReference type="GO" id="GO:0006355">
    <property type="term" value="P:regulation of DNA-templated transcription"/>
    <property type="evidence" value="ECO:0007669"/>
    <property type="project" value="InterPro"/>
</dbReference>
<dbReference type="GO" id="GO:0000156">
    <property type="term" value="F:phosphorelay response regulator activity"/>
    <property type="evidence" value="ECO:0007669"/>
    <property type="project" value="TreeGrafter"/>
</dbReference>
<proteinExistence type="predicted"/>
<dbReference type="PROSITE" id="PS51755">
    <property type="entry name" value="OMPR_PHOB"/>
    <property type="match status" value="1"/>
</dbReference>
<dbReference type="InterPro" id="IPR016032">
    <property type="entry name" value="Sig_transdc_resp-reg_C-effctor"/>
</dbReference>
<accession>A0A7W7FTV9</accession>
<reference evidence="10 11" key="1">
    <citation type="submission" date="2020-08" db="EMBL/GenBank/DDBJ databases">
        <title>Sequencing the genomes of 1000 actinobacteria strains.</title>
        <authorList>
            <person name="Klenk H.-P."/>
        </authorList>
    </citation>
    <scope>NUCLEOTIDE SEQUENCE [LARGE SCALE GENOMIC DNA]</scope>
    <source>
        <strain evidence="10 11">DSM 44230</strain>
    </source>
</reference>
<dbReference type="SMART" id="SM00862">
    <property type="entry name" value="Trans_reg_C"/>
    <property type="match status" value="1"/>
</dbReference>
<evidence type="ECO:0000313" key="11">
    <source>
        <dbReference type="Proteomes" id="UP000533598"/>
    </source>
</evidence>
<dbReference type="Pfam" id="PF00072">
    <property type="entry name" value="Response_reg"/>
    <property type="match status" value="1"/>
</dbReference>
<dbReference type="CDD" id="cd00383">
    <property type="entry name" value="trans_reg_C"/>
    <property type="match status" value="1"/>
</dbReference>
<feature type="domain" description="Response regulatory" evidence="8">
    <location>
        <begin position="4"/>
        <end position="117"/>
    </location>
</feature>